<evidence type="ECO:0000256" key="7">
    <source>
        <dbReference type="ARBA" id="ARBA00022884"/>
    </source>
</evidence>
<sequence>MSDVAELSSVDYFAYAVATWATGTAVSLLGFPRLITTLLLPYEKHANGEVLPKTELNGFEKFLATQSSIALLAAAYLLLQLVDWLTVVNADPPAIAIQASKRGIRNHRTRRVFRSQLLRRQRDARPAGQGALHPNSAAELVGRIHQKTQMDAATYRRLRPREYLNRYLDSDVRVDGRALLDFRSTAVNQGSIDTANGSAVVRLGNTTMVAGIKLKTALPDPSREAGYVVPNVDLNPLANAKFKSGPPSDDAQFLSSRLNDILLSTAVIDHTRLVIEPRKAVWVAYVDVTCINYDGNGFDAALLAVIAALKNTQIPQATYDFDHDKVVAGDSTTPFPLNKLIVPSSFGLFGGKLVADLTDFEQSLSEAQVTVVITDKGSIAHMSSQGHSLGSSIDDSTQLIASAINTAKERYTTISKLIS</sequence>
<dbReference type="GO" id="GO:0000177">
    <property type="term" value="C:cytoplasmic exosome (RNase complex)"/>
    <property type="evidence" value="ECO:0007669"/>
    <property type="project" value="TreeGrafter"/>
</dbReference>
<dbReference type="AlphaFoldDB" id="A0A4T0FE21"/>
<protein>
    <recommendedName>
        <fullName evidence="9">Ribosomal RNA-processing protein 43</fullName>
    </recommendedName>
</protein>
<evidence type="ECO:0000256" key="2">
    <source>
        <dbReference type="ARBA" id="ARBA00004604"/>
    </source>
</evidence>
<dbReference type="InterPro" id="IPR020568">
    <property type="entry name" value="Ribosomal_Su5_D2-typ_SF"/>
</dbReference>
<evidence type="ECO:0000256" key="3">
    <source>
        <dbReference type="ARBA" id="ARBA00006678"/>
    </source>
</evidence>
<feature type="transmembrane region" description="Helical" evidence="10">
    <location>
        <begin position="12"/>
        <end position="31"/>
    </location>
</feature>
<evidence type="ECO:0000256" key="10">
    <source>
        <dbReference type="SAM" id="Phobius"/>
    </source>
</evidence>
<dbReference type="InterPro" id="IPR001247">
    <property type="entry name" value="ExoRNase_PH_dom1"/>
</dbReference>
<dbReference type="EMBL" id="SPNW01000081">
    <property type="protein sequence ID" value="TIA86442.1"/>
    <property type="molecule type" value="Genomic_DNA"/>
</dbReference>
<dbReference type="InterPro" id="IPR027408">
    <property type="entry name" value="PNPase/RNase_PH_dom_sf"/>
</dbReference>
<feature type="domain" description="Exoribonuclease phosphorolytic" evidence="11">
    <location>
        <begin position="181"/>
        <end position="315"/>
    </location>
</feature>
<name>A0A4T0FE21_9BASI</name>
<dbReference type="InterPro" id="IPR015847">
    <property type="entry name" value="ExoRNase_PH_dom2"/>
</dbReference>
<reference evidence="13 14" key="1">
    <citation type="submission" date="2019-03" db="EMBL/GenBank/DDBJ databases">
        <title>Sequencing 23 genomes of Wallemia ichthyophaga.</title>
        <authorList>
            <person name="Gostincar C."/>
        </authorList>
    </citation>
    <scope>NUCLEOTIDE SEQUENCE [LARGE SCALE GENOMIC DNA]</scope>
    <source>
        <strain evidence="13 14">EXF-5753</strain>
    </source>
</reference>
<dbReference type="GO" id="GO:0000467">
    <property type="term" value="P:exonucleolytic trimming to generate mature 3'-end of 5.8S rRNA from tricistronic rRNA transcript (SSU-rRNA, 5.8S rRNA, LSU-rRNA)"/>
    <property type="evidence" value="ECO:0007669"/>
    <property type="project" value="TreeGrafter"/>
</dbReference>
<evidence type="ECO:0000256" key="4">
    <source>
        <dbReference type="ARBA" id="ARBA00022490"/>
    </source>
</evidence>
<dbReference type="GO" id="GO:0071035">
    <property type="term" value="P:nuclear polyadenylation-dependent rRNA catabolic process"/>
    <property type="evidence" value="ECO:0007669"/>
    <property type="project" value="TreeGrafter"/>
</dbReference>
<dbReference type="Proteomes" id="UP000310189">
    <property type="component" value="Unassembled WGS sequence"/>
</dbReference>
<dbReference type="PANTHER" id="PTHR11097">
    <property type="entry name" value="EXOSOME COMPLEX EXONUCLEASE RIBOSOMAL RNA PROCESSING PROTEIN"/>
    <property type="match status" value="1"/>
</dbReference>
<keyword evidence="10" id="KW-0472">Membrane</keyword>
<dbReference type="SUPFAM" id="SSF55666">
    <property type="entry name" value="Ribonuclease PH domain 2-like"/>
    <property type="match status" value="1"/>
</dbReference>
<evidence type="ECO:0000313" key="14">
    <source>
        <dbReference type="Proteomes" id="UP000310189"/>
    </source>
</evidence>
<dbReference type="GO" id="GO:0071028">
    <property type="term" value="P:nuclear mRNA surveillance"/>
    <property type="evidence" value="ECO:0007669"/>
    <property type="project" value="TreeGrafter"/>
</dbReference>
<dbReference type="GO" id="GO:0016075">
    <property type="term" value="P:rRNA catabolic process"/>
    <property type="evidence" value="ECO:0007669"/>
    <property type="project" value="TreeGrafter"/>
</dbReference>
<keyword evidence="10" id="KW-1133">Transmembrane helix</keyword>
<dbReference type="Pfam" id="PF03725">
    <property type="entry name" value="RNase_PH_C"/>
    <property type="match status" value="1"/>
</dbReference>
<feature type="domain" description="Exoribonuclease phosphorolytic" evidence="12">
    <location>
        <begin position="340"/>
        <end position="388"/>
    </location>
</feature>
<dbReference type="GO" id="GO:0034475">
    <property type="term" value="P:U4 snRNA 3'-end processing"/>
    <property type="evidence" value="ECO:0007669"/>
    <property type="project" value="TreeGrafter"/>
</dbReference>
<gene>
    <name evidence="13" type="ORF">E3P99_03679</name>
</gene>
<keyword evidence="6" id="KW-0271">Exosome</keyword>
<keyword evidence="10" id="KW-0812">Transmembrane</keyword>
<evidence type="ECO:0000259" key="11">
    <source>
        <dbReference type="Pfam" id="PF01138"/>
    </source>
</evidence>
<dbReference type="SUPFAM" id="SSF54211">
    <property type="entry name" value="Ribosomal protein S5 domain 2-like"/>
    <property type="match status" value="1"/>
</dbReference>
<keyword evidence="4" id="KW-0963">Cytoplasm</keyword>
<keyword evidence="14" id="KW-1185">Reference proteome</keyword>
<dbReference type="Gene3D" id="3.30.230.70">
    <property type="entry name" value="GHMP Kinase, N-terminal domain"/>
    <property type="match status" value="1"/>
</dbReference>
<dbReference type="Pfam" id="PF01138">
    <property type="entry name" value="RNase_PH"/>
    <property type="match status" value="1"/>
</dbReference>
<evidence type="ECO:0000256" key="9">
    <source>
        <dbReference type="ARBA" id="ARBA00030617"/>
    </source>
</evidence>
<dbReference type="GO" id="GO:0000176">
    <property type="term" value="C:nuclear exosome (RNase complex)"/>
    <property type="evidence" value="ECO:0007669"/>
    <property type="project" value="TreeGrafter"/>
</dbReference>
<accession>A0A4T0FE21</accession>
<proteinExistence type="inferred from homology"/>
<keyword evidence="8" id="KW-0539">Nucleus</keyword>
<evidence type="ECO:0000256" key="6">
    <source>
        <dbReference type="ARBA" id="ARBA00022835"/>
    </source>
</evidence>
<keyword evidence="5" id="KW-0698">rRNA processing</keyword>
<dbReference type="InterPro" id="IPR050590">
    <property type="entry name" value="Exosome_comp_Rrp42_subfam"/>
</dbReference>
<dbReference type="GO" id="GO:0034473">
    <property type="term" value="P:U1 snRNA 3'-end processing"/>
    <property type="evidence" value="ECO:0007669"/>
    <property type="project" value="TreeGrafter"/>
</dbReference>
<dbReference type="PANTHER" id="PTHR11097:SF9">
    <property type="entry name" value="EXOSOME COMPLEX COMPONENT RRP43"/>
    <property type="match status" value="1"/>
</dbReference>
<evidence type="ECO:0000256" key="8">
    <source>
        <dbReference type="ARBA" id="ARBA00023242"/>
    </source>
</evidence>
<dbReference type="GO" id="GO:0035925">
    <property type="term" value="F:mRNA 3'-UTR AU-rich region binding"/>
    <property type="evidence" value="ECO:0007669"/>
    <property type="project" value="TreeGrafter"/>
</dbReference>
<evidence type="ECO:0000313" key="13">
    <source>
        <dbReference type="EMBL" id="TIA86442.1"/>
    </source>
</evidence>
<evidence type="ECO:0000259" key="12">
    <source>
        <dbReference type="Pfam" id="PF03725"/>
    </source>
</evidence>
<comment type="similarity">
    <text evidence="3">Belongs to the RNase PH family.</text>
</comment>
<comment type="caution">
    <text evidence="13">The sequence shown here is derived from an EMBL/GenBank/DDBJ whole genome shotgun (WGS) entry which is preliminary data.</text>
</comment>
<keyword evidence="7" id="KW-0694">RNA-binding</keyword>
<dbReference type="OrthoDB" id="45882at2759"/>
<organism evidence="13 14">
    <name type="scientific">Wallemia hederae</name>
    <dbReference type="NCBI Taxonomy" id="1540922"/>
    <lineage>
        <taxon>Eukaryota</taxon>
        <taxon>Fungi</taxon>
        <taxon>Dikarya</taxon>
        <taxon>Basidiomycota</taxon>
        <taxon>Wallemiomycotina</taxon>
        <taxon>Wallemiomycetes</taxon>
        <taxon>Wallemiales</taxon>
        <taxon>Wallemiaceae</taxon>
        <taxon>Wallemia</taxon>
    </lineage>
</organism>
<dbReference type="GO" id="GO:0071038">
    <property type="term" value="P:TRAMP-dependent tRNA surveillance pathway"/>
    <property type="evidence" value="ECO:0007669"/>
    <property type="project" value="TreeGrafter"/>
</dbReference>
<dbReference type="InterPro" id="IPR036345">
    <property type="entry name" value="ExoRNase_PH_dom2_sf"/>
</dbReference>
<comment type="subcellular location">
    <subcellularLocation>
        <location evidence="1">Cytoplasm</location>
    </subcellularLocation>
    <subcellularLocation>
        <location evidence="2">Nucleus</location>
        <location evidence="2">Nucleolus</location>
    </subcellularLocation>
</comment>
<dbReference type="FunFam" id="3.30.230.70:FF:000017">
    <property type="entry name" value="Exosome complex component Rrp42"/>
    <property type="match status" value="1"/>
</dbReference>
<dbReference type="GO" id="GO:0005730">
    <property type="term" value="C:nucleolus"/>
    <property type="evidence" value="ECO:0007669"/>
    <property type="project" value="UniProtKB-SubCell"/>
</dbReference>
<evidence type="ECO:0000256" key="1">
    <source>
        <dbReference type="ARBA" id="ARBA00004496"/>
    </source>
</evidence>
<evidence type="ECO:0000256" key="5">
    <source>
        <dbReference type="ARBA" id="ARBA00022552"/>
    </source>
</evidence>
<dbReference type="GO" id="GO:0034476">
    <property type="term" value="P:U5 snRNA 3'-end processing"/>
    <property type="evidence" value="ECO:0007669"/>
    <property type="project" value="TreeGrafter"/>
</dbReference>